<sequence>MPVIREVLKRRNPERYFSGRRVSNAMARRTTGSHGANNAQRLVAMLTGFRKKDERWYAKVQTDNNSVIRRVFWMDPLQRDLYSRYHDVVMNDTTYNTNRFKMHLNVTTIVDAEGATRVVACALLSKETRSDFLFVLYHLFKANGNRHPHVVVSDDDKAFESALIKLSPNTHMVNCLWHFSKNLSNISCQVGKEEYEKFKNGFWIAQRTITRRNFEEEWQRTLDFAFPDLVPGSPLDKRLQYIYSRSPYWAKPWVGTLLTLGIQASQRVEKAHHLIKLKANGNTGLDELFQVIQKKIADESIQNSVEYYCLHAADN</sequence>
<reference evidence="2" key="1">
    <citation type="submission" date="2021-11" db="EMBL/GenBank/DDBJ databases">
        <authorList>
            <person name="Herlambang A."/>
            <person name="Guo Y."/>
            <person name="Takashima Y."/>
            <person name="Nishizawa T."/>
        </authorList>
    </citation>
    <scope>NUCLEOTIDE SEQUENCE</scope>
    <source>
        <strain evidence="2">E1425</strain>
    </source>
</reference>
<keyword evidence="3" id="KW-1185">Reference proteome</keyword>
<dbReference type="Proteomes" id="UP000827284">
    <property type="component" value="Unassembled WGS sequence"/>
</dbReference>
<dbReference type="OrthoDB" id="2440185at2759"/>
<dbReference type="AlphaFoldDB" id="A0A9P3LVJ0"/>
<reference evidence="2" key="2">
    <citation type="journal article" date="2022" name="Microbiol. Resour. Announc.">
        <title>Whole-Genome Sequence of Entomortierella parvispora E1425, a Mucoromycotan Fungus Associated with Burkholderiaceae-Related Endosymbiotic Bacteria.</title>
        <authorList>
            <person name="Herlambang A."/>
            <person name="Guo Y."/>
            <person name="Takashima Y."/>
            <person name="Narisawa K."/>
            <person name="Ohta H."/>
            <person name="Nishizawa T."/>
        </authorList>
    </citation>
    <scope>NUCLEOTIDE SEQUENCE</scope>
    <source>
        <strain evidence="2">E1425</strain>
    </source>
</reference>
<protein>
    <submittedName>
        <fullName evidence="2">Zinc finger SWIM domain-containing protein 3</fullName>
    </submittedName>
</protein>
<proteinExistence type="predicted"/>
<feature type="domain" description="MULE transposase" evidence="1">
    <location>
        <begin position="88"/>
        <end position="182"/>
    </location>
</feature>
<evidence type="ECO:0000313" key="2">
    <source>
        <dbReference type="EMBL" id="GJJ72082.1"/>
    </source>
</evidence>
<accession>A0A9P3LVJ0</accession>
<gene>
    <name evidence="2" type="ORF">EMPS_04439</name>
</gene>
<name>A0A9P3LVJ0_9FUNG</name>
<evidence type="ECO:0000259" key="1">
    <source>
        <dbReference type="Pfam" id="PF10551"/>
    </source>
</evidence>
<dbReference type="PANTHER" id="PTHR47718">
    <property type="entry name" value="OS01G0519700 PROTEIN"/>
    <property type="match status" value="1"/>
</dbReference>
<comment type="caution">
    <text evidence="2">The sequence shown here is derived from an EMBL/GenBank/DDBJ whole genome shotgun (WGS) entry which is preliminary data.</text>
</comment>
<dbReference type="EMBL" id="BQFW01000006">
    <property type="protein sequence ID" value="GJJ72082.1"/>
    <property type="molecule type" value="Genomic_DNA"/>
</dbReference>
<dbReference type="InterPro" id="IPR018289">
    <property type="entry name" value="MULE_transposase_dom"/>
</dbReference>
<dbReference type="PANTHER" id="PTHR47718:SF3">
    <property type="entry name" value="PROTEIN FAR1-RELATED SEQUENCE 5-LIKE"/>
    <property type="match status" value="1"/>
</dbReference>
<dbReference type="Pfam" id="PF10551">
    <property type="entry name" value="MULE"/>
    <property type="match status" value="1"/>
</dbReference>
<organism evidence="2 3">
    <name type="scientific">Entomortierella parvispora</name>
    <dbReference type="NCBI Taxonomy" id="205924"/>
    <lineage>
        <taxon>Eukaryota</taxon>
        <taxon>Fungi</taxon>
        <taxon>Fungi incertae sedis</taxon>
        <taxon>Mucoromycota</taxon>
        <taxon>Mortierellomycotina</taxon>
        <taxon>Mortierellomycetes</taxon>
        <taxon>Mortierellales</taxon>
        <taxon>Mortierellaceae</taxon>
        <taxon>Entomortierella</taxon>
    </lineage>
</organism>
<evidence type="ECO:0000313" key="3">
    <source>
        <dbReference type="Proteomes" id="UP000827284"/>
    </source>
</evidence>